<organism evidence="2 3">
    <name type="scientific">Etheostoma spectabile</name>
    <name type="common">orangethroat darter</name>
    <dbReference type="NCBI Taxonomy" id="54343"/>
    <lineage>
        <taxon>Eukaryota</taxon>
        <taxon>Metazoa</taxon>
        <taxon>Chordata</taxon>
        <taxon>Craniata</taxon>
        <taxon>Vertebrata</taxon>
        <taxon>Euteleostomi</taxon>
        <taxon>Actinopterygii</taxon>
        <taxon>Neopterygii</taxon>
        <taxon>Teleostei</taxon>
        <taxon>Neoteleostei</taxon>
        <taxon>Acanthomorphata</taxon>
        <taxon>Eupercaria</taxon>
        <taxon>Perciformes</taxon>
        <taxon>Percoidei</taxon>
        <taxon>Percidae</taxon>
        <taxon>Etheostomatinae</taxon>
        <taxon>Etheostoma</taxon>
    </lineage>
</organism>
<accession>A0A5J5CEE9</accession>
<protein>
    <submittedName>
        <fullName evidence="2">Uncharacterized protein</fullName>
    </submittedName>
</protein>
<name>A0A5J5CEE9_9PERO</name>
<keyword evidence="3" id="KW-1185">Reference proteome</keyword>
<dbReference type="Proteomes" id="UP000327493">
    <property type="component" value="Chromosome 23"/>
</dbReference>
<comment type="caution">
    <text evidence="2">The sequence shown here is derived from an EMBL/GenBank/DDBJ whole genome shotgun (WGS) entry which is preliminary data.</text>
</comment>
<evidence type="ECO:0000313" key="3">
    <source>
        <dbReference type="Proteomes" id="UP000327493"/>
    </source>
</evidence>
<feature type="compositionally biased region" description="Basic and acidic residues" evidence="1">
    <location>
        <begin position="29"/>
        <end position="49"/>
    </location>
</feature>
<evidence type="ECO:0000313" key="2">
    <source>
        <dbReference type="EMBL" id="KAA8580314.1"/>
    </source>
</evidence>
<sequence length="59" mass="6867">MGHCLYCLCGYHSGVSMLLLHLQKMDIQEEKQKEGQRQGQECHQHDGRQRRSQNRGLEG</sequence>
<dbReference type="AlphaFoldDB" id="A0A5J5CEE9"/>
<proteinExistence type="predicted"/>
<reference evidence="2 3" key="1">
    <citation type="submission" date="2019-08" db="EMBL/GenBank/DDBJ databases">
        <title>A chromosome-level genome assembly, high-density linkage maps, and genome scans reveal the genomic architecture of hybrid incompatibilities underlying speciation via character displacement in darters (Percidae: Etheostominae).</title>
        <authorList>
            <person name="Moran R.L."/>
            <person name="Catchen J.M."/>
            <person name="Fuller R.C."/>
        </authorList>
    </citation>
    <scope>NUCLEOTIDE SEQUENCE [LARGE SCALE GENOMIC DNA]</scope>
    <source>
        <strain evidence="2">EspeVRDwgs_2016</strain>
        <tissue evidence="2">Muscle</tissue>
    </source>
</reference>
<feature type="region of interest" description="Disordered" evidence="1">
    <location>
        <begin position="29"/>
        <end position="59"/>
    </location>
</feature>
<evidence type="ECO:0000256" key="1">
    <source>
        <dbReference type="SAM" id="MobiDB-lite"/>
    </source>
</evidence>
<dbReference type="EMBL" id="VOFY01000023">
    <property type="protein sequence ID" value="KAA8580314.1"/>
    <property type="molecule type" value="Genomic_DNA"/>
</dbReference>
<gene>
    <name evidence="2" type="ORF">FQN60_005849</name>
</gene>